<reference evidence="2 3" key="1">
    <citation type="submission" date="2019-06" db="EMBL/GenBank/DDBJ databases">
        <title>Persicimonas caeni gen. nov., sp. nov., a predatory bacterium isolated from solar saltern.</title>
        <authorList>
            <person name="Wang S."/>
        </authorList>
    </citation>
    <scope>NUCLEOTIDE SEQUENCE [LARGE SCALE GENOMIC DNA]</scope>
    <source>
        <strain evidence="2 3">YN101</strain>
    </source>
</reference>
<dbReference type="Proteomes" id="UP000315995">
    <property type="component" value="Chromosome"/>
</dbReference>
<dbReference type="AlphaFoldDB" id="A0A4Y6PY50"/>
<protein>
    <submittedName>
        <fullName evidence="2">Uncharacterized protein</fullName>
    </submittedName>
</protein>
<name>A0A4Y6PY50_PERCE</name>
<accession>A0A4Y6PY50</accession>
<sequence length="273" mass="29422">MLIGFNNDVEYRGKTFHIQTEDHGEGDPRIETQLFFSGAILDTVITSYEETLDEYDGKEAEERIRAQMKASHRSLYKKLFAGKYDELAGLEPLEEVDEEIDAEAEDFTPSQDRVPAAAAKVEQEGEDAILEFQKKKAKNHVSLDKLKDQLANMKEQSAPSEDSEADDVAPTQVIDPSAGGLDFSSVSEDGGEAPVESAPKKPASKVPAPKKAATPAAAASAQPAQPVQSTPPAQSTRPALIEYAATGRDAWDGCKPASDDLSLTGLVENFLGL</sequence>
<evidence type="ECO:0000313" key="2">
    <source>
        <dbReference type="EMBL" id="QDG53150.1"/>
    </source>
</evidence>
<organism evidence="2 3">
    <name type="scientific">Persicimonas caeni</name>
    <dbReference type="NCBI Taxonomy" id="2292766"/>
    <lineage>
        <taxon>Bacteria</taxon>
        <taxon>Deltaproteobacteria</taxon>
        <taxon>Bradymonadales</taxon>
        <taxon>Bradymonadaceae</taxon>
        <taxon>Persicimonas</taxon>
    </lineage>
</organism>
<dbReference type="OrthoDB" id="5381599at2"/>
<keyword evidence="3" id="KW-1185">Reference proteome</keyword>
<gene>
    <name evidence="2" type="ORF">FIV42_21105</name>
</gene>
<evidence type="ECO:0000313" key="3">
    <source>
        <dbReference type="Proteomes" id="UP000315995"/>
    </source>
</evidence>
<feature type="region of interest" description="Disordered" evidence="1">
    <location>
        <begin position="152"/>
        <end position="239"/>
    </location>
</feature>
<dbReference type="EMBL" id="CP041186">
    <property type="protein sequence ID" value="QDG53150.1"/>
    <property type="molecule type" value="Genomic_DNA"/>
</dbReference>
<feature type="compositionally biased region" description="Low complexity" evidence="1">
    <location>
        <begin position="200"/>
        <end position="235"/>
    </location>
</feature>
<evidence type="ECO:0000256" key="1">
    <source>
        <dbReference type="SAM" id="MobiDB-lite"/>
    </source>
</evidence>
<proteinExistence type="predicted"/>
<accession>A0A5B8Y8P5</accession>
<dbReference type="RefSeq" id="WP_141199611.1">
    <property type="nucleotide sequence ID" value="NZ_CP041186.1"/>
</dbReference>